<dbReference type="InterPro" id="IPR000883">
    <property type="entry name" value="Cyt_C_Oxase_1"/>
</dbReference>
<keyword evidence="2" id="KW-0472">Membrane</keyword>
<dbReference type="Pfam" id="PF00115">
    <property type="entry name" value="COX1"/>
    <property type="match status" value="1"/>
</dbReference>
<dbReference type="PANTHER" id="PTHR10422:SF43">
    <property type="entry name" value="NITRIC OXIDE REDUCTASE SUBUNIT B"/>
    <property type="match status" value="1"/>
</dbReference>
<dbReference type="GO" id="GO:0016020">
    <property type="term" value="C:membrane"/>
    <property type="evidence" value="ECO:0007669"/>
    <property type="project" value="InterPro"/>
</dbReference>
<feature type="transmembrane region" description="Helical" evidence="2">
    <location>
        <begin position="345"/>
        <end position="365"/>
    </location>
</feature>
<keyword evidence="2" id="KW-0812">Transmembrane</keyword>
<dbReference type="GO" id="GO:0004129">
    <property type="term" value="F:cytochrome-c oxidase activity"/>
    <property type="evidence" value="ECO:0007669"/>
    <property type="project" value="InterPro"/>
</dbReference>
<dbReference type="AlphaFoldDB" id="A0A1E3X9S5"/>
<evidence type="ECO:0000256" key="1">
    <source>
        <dbReference type="ARBA" id="ARBA00022660"/>
    </source>
</evidence>
<feature type="transmembrane region" description="Helical" evidence="2">
    <location>
        <begin position="385"/>
        <end position="407"/>
    </location>
</feature>
<reference evidence="4 5" key="1">
    <citation type="submission" date="2016-07" db="EMBL/GenBank/DDBJ databases">
        <title>Draft genome of Scalindua rubra, obtained from a brine-seawater interface in the Red Sea, sheds light on salt adaptation in anammox bacteria.</title>
        <authorList>
            <person name="Speth D.R."/>
            <person name="Lagkouvardos I."/>
            <person name="Wang Y."/>
            <person name="Qian P.-Y."/>
            <person name="Dutilh B.E."/>
            <person name="Jetten M.S."/>
        </authorList>
    </citation>
    <scope>NUCLEOTIDE SEQUENCE [LARGE SCALE GENOMIC DNA]</scope>
    <source>
        <strain evidence="4">BSI-1</strain>
    </source>
</reference>
<feature type="transmembrane region" description="Helical" evidence="2">
    <location>
        <begin position="20"/>
        <end position="43"/>
    </location>
</feature>
<evidence type="ECO:0000313" key="4">
    <source>
        <dbReference type="EMBL" id="ODS32367.1"/>
    </source>
</evidence>
<feature type="domain" description="Cytochrome oxidase subunit I profile" evidence="3">
    <location>
        <begin position="169"/>
        <end position="460"/>
    </location>
</feature>
<name>A0A1E3X9S5_9BACT</name>
<feature type="transmembrane region" description="Helical" evidence="2">
    <location>
        <begin position="237"/>
        <end position="258"/>
    </location>
</feature>
<gene>
    <name evidence="4" type="primary">norB</name>
    <name evidence="4" type="ORF">SCARUB_02518</name>
</gene>
<dbReference type="GO" id="GO:0015990">
    <property type="term" value="P:electron transport coupled proton transport"/>
    <property type="evidence" value="ECO:0007669"/>
    <property type="project" value="TreeGrafter"/>
</dbReference>
<feature type="transmembrane region" description="Helical" evidence="2">
    <location>
        <begin position="55"/>
        <end position="80"/>
    </location>
</feature>
<dbReference type="PROSITE" id="PS50855">
    <property type="entry name" value="COX1"/>
    <property type="match status" value="1"/>
</dbReference>
<dbReference type="PATRIC" id="fig|1872076.5.peg.2979"/>
<dbReference type="InterPro" id="IPR036927">
    <property type="entry name" value="Cyt_c_oxase-like_su1_sf"/>
</dbReference>
<dbReference type="GO" id="GO:0020037">
    <property type="term" value="F:heme binding"/>
    <property type="evidence" value="ECO:0007669"/>
    <property type="project" value="InterPro"/>
</dbReference>
<organism evidence="4 5">
    <name type="scientific">Candidatus Scalindua rubra</name>
    <dbReference type="NCBI Taxonomy" id="1872076"/>
    <lineage>
        <taxon>Bacteria</taxon>
        <taxon>Pseudomonadati</taxon>
        <taxon>Planctomycetota</taxon>
        <taxon>Candidatus Brocadiia</taxon>
        <taxon>Candidatus Brocadiales</taxon>
        <taxon>Candidatus Scalinduaceae</taxon>
        <taxon>Candidatus Scalindua</taxon>
    </lineage>
</organism>
<evidence type="ECO:0000259" key="3">
    <source>
        <dbReference type="PROSITE" id="PS50855"/>
    </source>
</evidence>
<protein>
    <submittedName>
        <fullName evidence="4">Nitric oxide reductase subunit B</fullName>
        <ecNumber evidence="4">1.7.2.5</ecNumber>
    </submittedName>
</protein>
<accession>A0A1E3X9S5</accession>
<comment type="caution">
    <text evidence="4">The sequence shown here is derived from an EMBL/GenBank/DDBJ whole genome shotgun (WGS) entry which is preliminary data.</text>
</comment>
<feature type="transmembrane region" description="Helical" evidence="2">
    <location>
        <begin position="96"/>
        <end position="117"/>
    </location>
</feature>
<dbReference type="GO" id="GO:0009060">
    <property type="term" value="P:aerobic respiration"/>
    <property type="evidence" value="ECO:0007669"/>
    <property type="project" value="InterPro"/>
</dbReference>
<evidence type="ECO:0000256" key="2">
    <source>
        <dbReference type="SAM" id="Phobius"/>
    </source>
</evidence>
<feature type="transmembrane region" description="Helical" evidence="2">
    <location>
        <begin position="165"/>
        <end position="184"/>
    </location>
</feature>
<keyword evidence="1" id="KW-0249">Electron transport</keyword>
<sequence>MVTDSKPRLREATQEVAGRFFIFAGLLFFLQVIFGLAGAMYFLWPNLPVPLNFNIIRMLHINALIIWLLAGFMGATYYLLKEEAGGRLYSERLAKWNLWLFCIGTFLIVAGYLYMGLSGNYSLFFSEGREYIEAPRWADIYLVAVFGLFLFNTLMTIYKHTQRDAITGLLAVGLIALAFFYLFGMKFFKNMSLDFYFWWWVVHLWVEGCWELIAASLYALLAIRLFGFPRQRAIKYLYIEAGLVVFTGILGMGHHYYWIGTPQYWLLLGGFFSALEPVPLFIMVLDSLRLAIKDRRLNHPNLLAQYWLVGSVIIHFLGAGLWGFAQTLPQVNRWTHGTQFTAAHGHIAFFGAYAMLIIACAYYALPRWRFGGDSFDQRRGFYSFLLMVVGVMGMTIALSCAGIIQVFMERLWGLPFLRVQGYMSFFYLMRFVFGLLTVTGVGLFFFDLLMPKARTNMEGS</sequence>
<dbReference type="GO" id="GO:0016966">
    <property type="term" value="F:nitric oxide reductase activity"/>
    <property type="evidence" value="ECO:0007669"/>
    <property type="project" value="UniProtKB-EC"/>
</dbReference>
<dbReference type="EC" id="1.7.2.5" evidence="4"/>
<keyword evidence="1" id="KW-0813">Transport</keyword>
<evidence type="ECO:0000313" key="5">
    <source>
        <dbReference type="Proteomes" id="UP000094056"/>
    </source>
</evidence>
<dbReference type="PANTHER" id="PTHR10422">
    <property type="entry name" value="CYTOCHROME C OXIDASE SUBUNIT 1"/>
    <property type="match status" value="1"/>
</dbReference>
<keyword evidence="1" id="KW-0679">Respiratory chain</keyword>
<dbReference type="EMBL" id="MAYW01000066">
    <property type="protein sequence ID" value="ODS32367.1"/>
    <property type="molecule type" value="Genomic_DNA"/>
</dbReference>
<keyword evidence="2" id="KW-1133">Transmembrane helix</keyword>
<proteinExistence type="predicted"/>
<feature type="transmembrane region" description="Helical" evidence="2">
    <location>
        <begin position="196"/>
        <end position="225"/>
    </location>
</feature>
<feature type="transmembrane region" description="Helical" evidence="2">
    <location>
        <begin position="427"/>
        <end position="450"/>
    </location>
</feature>
<feature type="transmembrane region" description="Helical" evidence="2">
    <location>
        <begin position="306"/>
        <end position="325"/>
    </location>
</feature>
<dbReference type="GO" id="GO:0022904">
    <property type="term" value="P:respiratory electron transport chain"/>
    <property type="evidence" value="ECO:0007669"/>
    <property type="project" value="TreeGrafter"/>
</dbReference>
<feature type="transmembrane region" description="Helical" evidence="2">
    <location>
        <begin position="264"/>
        <end position="285"/>
    </location>
</feature>
<dbReference type="InterPro" id="IPR023616">
    <property type="entry name" value="Cyt_c_oxase-like_su1_dom"/>
</dbReference>
<dbReference type="Proteomes" id="UP000094056">
    <property type="component" value="Unassembled WGS sequence"/>
</dbReference>
<dbReference type="SUPFAM" id="SSF81442">
    <property type="entry name" value="Cytochrome c oxidase subunit I-like"/>
    <property type="match status" value="1"/>
</dbReference>
<keyword evidence="4" id="KW-0560">Oxidoreductase</keyword>
<dbReference type="Gene3D" id="1.20.210.10">
    <property type="entry name" value="Cytochrome c oxidase-like, subunit I domain"/>
    <property type="match status" value="1"/>
</dbReference>
<feature type="transmembrane region" description="Helical" evidence="2">
    <location>
        <begin position="137"/>
        <end position="158"/>
    </location>
</feature>